<sequence length="157" mass="18850">MMYTAITLNGDTDIYFNDQLLFRCLTIKGFFKSKFYIEDVSKRKLLELEIRDFLGFNKKYFLKRHCFEKEVDLYKFKSKLCLKVDNDIILLNKKIRPWKFEGDFIVNNKKTGCFKNKLTFFESSFTFDFYSDINTNIYCILLFSILVIDEFNTQPST</sequence>
<protein>
    <recommendedName>
        <fullName evidence="3">Tubby C 2</fullName>
    </recommendedName>
</protein>
<reference evidence="1 2" key="1">
    <citation type="submission" date="2016-01" db="EMBL/GenBank/DDBJ databases">
        <title>Whole genome sequencing of Myroides marinus L41.</title>
        <authorList>
            <person name="Hong K.W."/>
        </authorList>
    </citation>
    <scope>NUCLEOTIDE SEQUENCE [LARGE SCALE GENOMIC DNA]</scope>
    <source>
        <strain evidence="1 2">L41</strain>
    </source>
</reference>
<dbReference type="Proteomes" id="UP000076630">
    <property type="component" value="Unassembled WGS sequence"/>
</dbReference>
<evidence type="ECO:0008006" key="3">
    <source>
        <dbReference type="Google" id="ProtNLM"/>
    </source>
</evidence>
<dbReference type="EMBL" id="LQNU01000125">
    <property type="protein sequence ID" value="KZE72206.1"/>
    <property type="molecule type" value="Genomic_DNA"/>
</dbReference>
<dbReference type="RefSeq" id="WP_038988343.1">
    <property type="nucleotide sequence ID" value="NZ_JACAJP010000009.1"/>
</dbReference>
<comment type="caution">
    <text evidence="1">The sequence shown here is derived from an EMBL/GenBank/DDBJ whole genome shotgun (WGS) entry which is preliminary data.</text>
</comment>
<dbReference type="OrthoDB" id="1443439at2"/>
<accession>A0A163TQB5</accession>
<evidence type="ECO:0000313" key="2">
    <source>
        <dbReference type="Proteomes" id="UP000076630"/>
    </source>
</evidence>
<organism evidence="1 2">
    <name type="scientific">Myroides marinus</name>
    <dbReference type="NCBI Taxonomy" id="703342"/>
    <lineage>
        <taxon>Bacteria</taxon>
        <taxon>Pseudomonadati</taxon>
        <taxon>Bacteroidota</taxon>
        <taxon>Flavobacteriia</taxon>
        <taxon>Flavobacteriales</taxon>
        <taxon>Flavobacteriaceae</taxon>
        <taxon>Myroides</taxon>
    </lineage>
</organism>
<gene>
    <name evidence="1" type="ORF">AV926_18630</name>
</gene>
<dbReference type="AlphaFoldDB" id="A0A163TQB5"/>
<evidence type="ECO:0000313" key="1">
    <source>
        <dbReference type="EMBL" id="KZE72206.1"/>
    </source>
</evidence>
<name>A0A163TQB5_9FLAO</name>
<proteinExistence type="predicted"/>
<keyword evidence="2" id="KW-1185">Reference proteome</keyword>